<name>A0A2P6MW23_9EUKA</name>
<evidence type="ECO:0000313" key="2">
    <source>
        <dbReference type="Proteomes" id="UP000241769"/>
    </source>
</evidence>
<organism evidence="1 2">
    <name type="scientific">Planoprotostelium fungivorum</name>
    <dbReference type="NCBI Taxonomy" id="1890364"/>
    <lineage>
        <taxon>Eukaryota</taxon>
        <taxon>Amoebozoa</taxon>
        <taxon>Evosea</taxon>
        <taxon>Variosea</taxon>
        <taxon>Cavosteliida</taxon>
        <taxon>Cavosteliaceae</taxon>
        <taxon>Planoprotostelium</taxon>
    </lineage>
</organism>
<dbReference type="InParanoid" id="A0A2P6MW23"/>
<keyword evidence="2" id="KW-1185">Reference proteome</keyword>
<sequence>MHILCQTSRTYQYLKASFSRWLRSEFKSFIGHLDKARNDTFWALAQNEVLVRNGYLRQHLNSCAAASEEMLGQTDAHVNRLLENGLFEFNHVTLISRSIKSVDQ</sequence>
<gene>
    <name evidence="1" type="ORF">PROFUN_14382</name>
</gene>
<comment type="caution">
    <text evidence="1">The sequence shown here is derived from an EMBL/GenBank/DDBJ whole genome shotgun (WGS) entry which is preliminary data.</text>
</comment>
<dbReference type="EMBL" id="MDYQ01000360">
    <property type="protein sequence ID" value="PRP75846.1"/>
    <property type="molecule type" value="Genomic_DNA"/>
</dbReference>
<accession>A0A2P6MW23</accession>
<protein>
    <submittedName>
        <fullName evidence="1">Uncharacterized protein</fullName>
    </submittedName>
</protein>
<proteinExistence type="predicted"/>
<reference evidence="1 2" key="1">
    <citation type="journal article" date="2018" name="Genome Biol. Evol.">
        <title>Multiple Roots of Fruiting Body Formation in Amoebozoa.</title>
        <authorList>
            <person name="Hillmann F."/>
            <person name="Forbes G."/>
            <person name="Novohradska S."/>
            <person name="Ferling I."/>
            <person name="Riege K."/>
            <person name="Groth M."/>
            <person name="Westermann M."/>
            <person name="Marz M."/>
            <person name="Spaller T."/>
            <person name="Winckler T."/>
            <person name="Schaap P."/>
            <person name="Glockner G."/>
        </authorList>
    </citation>
    <scope>NUCLEOTIDE SEQUENCE [LARGE SCALE GENOMIC DNA]</scope>
    <source>
        <strain evidence="1 2">Jena</strain>
    </source>
</reference>
<dbReference type="Proteomes" id="UP000241769">
    <property type="component" value="Unassembled WGS sequence"/>
</dbReference>
<dbReference type="AlphaFoldDB" id="A0A2P6MW23"/>
<evidence type="ECO:0000313" key="1">
    <source>
        <dbReference type="EMBL" id="PRP75846.1"/>
    </source>
</evidence>